<keyword evidence="3" id="KW-0808">Transferase</keyword>
<keyword evidence="4" id="KW-0598">Phosphotransferase system</keyword>
<keyword evidence="9" id="KW-1185">Reference proteome</keyword>
<dbReference type="GO" id="GO:0009401">
    <property type="term" value="P:phosphoenolpyruvate-dependent sugar phosphotransferase system"/>
    <property type="evidence" value="ECO:0007669"/>
    <property type="project" value="UniProtKB-KW"/>
</dbReference>
<keyword evidence="2" id="KW-0762">Sugar transport</keyword>
<name>A0AA37J0M0_9FIRM</name>
<dbReference type="AlphaFoldDB" id="A0AA37J0M0"/>
<comment type="caution">
    <text evidence="8">The sequence shown here is derived from an EMBL/GenBank/DDBJ whole genome shotgun (WGS) entry which is preliminary data.</text>
</comment>
<proteinExistence type="predicted"/>
<dbReference type="Pfam" id="PF02255">
    <property type="entry name" value="PTS_IIA"/>
    <property type="match status" value="1"/>
</dbReference>
<gene>
    <name evidence="8" type="primary">celC_2</name>
    <name evidence="8" type="ORF">JCM17207_22450</name>
</gene>
<dbReference type="InterPro" id="IPR036542">
    <property type="entry name" value="PTS_IIA_lac/cel_sf"/>
</dbReference>
<dbReference type="RefSeq" id="WP_238317829.1">
    <property type="nucleotide sequence ID" value="NZ_BQKV01000098.1"/>
</dbReference>
<evidence type="ECO:0000256" key="1">
    <source>
        <dbReference type="ARBA" id="ARBA00022448"/>
    </source>
</evidence>
<dbReference type="PANTHER" id="PTHR34382:SF7">
    <property type="entry name" value="PTS SYSTEM N,N'-DIACETYLCHITOBIOSE-SPECIFIC EIIA COMPONENT"/>
    <property type="match status" value="1"/>
</dbReference>
<evidence type="ECO:0000256" key="4">
    <source>
        <dbReference type="ARBA" id="ARBA00022683"/>
    </source>
</evidence>
<evidence type="ECO:0000256" key="3">
    <source>
        <dbReference type="ARBA" id="ARBA00022679"/>
    </source>
</evidence>
<evidence type="ECO:0000256" key="7">
    <source>
        <dbReference type="PROSITE-ProRule" id="PRU00418"/>
    </source>
</evidence>
<evidence type="ECO:0000313" key="8">
    <source>
        <dbReference type="EMBL" id="GJN65620.1"/>
    </source>
</evidence>
<evidence type="ECO:0000313" key="9">
    <source>
        <dbReference type="Proteomes" id="UP001055185"/>
    </source>
</evidence>
<dbReference type="SUPFAM" id="SSF46973">
    <property type="entry name" value="Enzyme IIa from lactose specific PTS, IIa-lac"/>
    <property type="match status" value="1"/>
</dbReference>
<dbReference type="PANTHER" id="PTHR34382">
    <property type="entry name" value="PTS SYSTEM N,N'-DIACETYLCHITOBIOSE-SPECIFIC EIIA COMPONENT"/>
    <property type="match status" value="1"/>
</dbReference>
<dbReference type="PROSITE" id="PS51095">
    <property type="entry name" value="PTS_EIIA_TYPE_3"/>
    <property type="match status" value="1"/>
</dbReference>
<keyword evidence="6" id="KW-0479">Metal-binding</keyword>
<keyword evidence="6" id="KW-0460">Magnesium</keyword>
<evidence type="ECO:0000256" key="5">
    <source>
        <dbReference type="PIRSR" id="PIRSR000699-1"/>
    </source>
</evidence>
<evidence type="ECO:0000256" key="6">
    <source>
        <dbReference type="PIRSR" id="PIRSR000699-2"/>
    </source>
</evidence>
<dbReference type="PIRSF" id="PIRSF000699">
    <property type="entry name" value="PTS_IILac_III"/>
    <property type="match status" value="1"/>
</dbReference>
<dbReference type="Proteomes" id="UP001055185">
    <property type="component" value="Unassembled WGS sequence"/>
</dbReference>
<dbReference type="Gene3D" id="1.20.58.80">
    <property type="entry name" value="Phosphotransferase system, lactose/cellobiose-type IIA subunit"/>
    <property type="match status" value="1"/>
</dbReference>
<reference evidence="8" key="1">
    <citation type="journal article" date="2022" name="Int. J. Syst. Evol. Microbiol.">
        <title>Genome-based, phenotypic and chemotaxonomic classification of Faecalibacterium strains: proposal of three novel species Faecalibacterium duncaniae sp. nov., Faecalibacterium hattorii sp. nov. and Faecalibacterium gallinarum sp. nov. .</title>
        <authorList>
            <person name="Sakamoto M."/>
            <person name="Sakurai N."/>
            <person name="Tanno H."/>
            <person name="Iino T."/>
            <person name="Ohkuma M."/>
            <person name="Endo A."/>
        </authorList>
    </citation>
    <scope>NUCLEOTIDE SEQUENCE</scope>
    <source>
        <strain evidence="8">JCM 17207</strain>
    </source>
</reference>
<dbReference type="EMBL" id="BQKV01000098">
    <property type="protein sequence ID" value="GJN65620.1"/>
    <property type="molecule type" value="Genomic_DNA"/>
</dbReference>
<feature type="binding site" evidence="6">
    <location>
        <position position="83"/>
    </location>
    <ligand>
        <name>Mg(2+)</name>
        <dbReference type="ChEBI" id="CHEBI:18420"/>
        <note>ligand shared between all trimeric partners</note>
    </ligand>
</feature>
<feature type="modified residue" description="Phosphohistidine; by HPr" evidence="7">
    <location>
        <position position="80"/>
    </location>
</feature>
<organism evidence="8 9">
    <name type="scientific">Faecalibacterium gallinarum</name>
    <dbReference type="NCBI Taxonomy" id="2903556"/>
    <lineage>
        <taxon>Bacteria</taxon>
        <taxon>Bacillati</taxon>
        <taxon>Bacillota</taxon>
        <taxon>Clostridia</taxon>
        <taxon>Eubacteriales</taxon>
        <taxon>Oscillospiraceae</taxon>
        <taxon>Faecalibacterium</taxon>
    </lineage>
</organism>
<evidence type="ECO:0000256" key="2">
    <source>
        <dbReference type="ARBA" id="ARBA00022597"/>
    </source>
</evidence>
<accession>A0AA37J0M0</accession>
<dbReference type="GO" id="GO:0016740">
    <property type="term" value="F:transferase activity"/>
    <property type="evidence" value="ECO:0007669"/>
    <property type="project" value="UniProtKB-KW"/>
</dbReference>
<sequence length="111" mass="12499">MAEMTEQEEMQVFELITAAGGAKSTFMEALYKAKEGKYEEAEALFKQGDEYFIQGHHAHAAMIEAEGQGVETTVRLVLAHAEDQLMSAELTKTLVEEMIALYKRIDKLEKQ</sequence>
<dbReference type="GO" id="GO:0046872">
    <property type="term" value="F:metal ion binding"/>
    <property type="evidence" value="ECO:0007669"/>
    <property type="project" value="UniProtKB-KW"/>
</dbReference>
<comment type="cofactor">
    <cofactor evidence="6">
        <name>Mg(2+)</name>
        <dbReference type="ChEBI" id="CHEBI:18420"/>
    </cofactor>
    <text evidence="6">Binds 1 Mg(2+) ion per trimer.</text>
</comment>
<dbReference type="InterPro" id="IPR003188">
    <property type="entry name" value="PTS_IIA_lac/cel"/>
</dbReference>
<feature type="active site" description="Tele-phosphohistidine intermediate" evidence="5">
    <location>
        <position position="80"/>
    </location>
</feature>
<protein>
    <submittedName>
        <fullName evidence="8">PTS cellobiose transporter subunit IIA</fullName>
    </submittedName>
</protein>
<keyword evidence="1" id="KW-0813">Transport</keyword>